<proteinExistence type="predicted"/>
<dbReference type="SUPFAM" id="SSF54909">
    <property type="entry name" value="Dimeric alpha+beta barrel"/>
    <property type="match status" value="1"/>
</dbReference>
<dbReference type="Pfam" id="PF01037">
    <property type="entry name" value="AsnC_trans_reg"/>
    <property type="match status" value="1"/>
</dbReference>
<feature type="domain" description="Transcription regulator AsnC/Lrp ligand binding" evidence="1">
    <location>
        <begin position="15"/>
        <end position="60"/>
    </location>
</feature>
<evidence type="ECO:0000313" key="2">
    <source>
        <dbReference type="EMBL" id="PAD83306.1"/>
    </source>
</evidence>
<organism evidence="2 3">
    <name type="scientific">Niallia circulans</name>
    <name type="common">Bacillus circulans</name>
    <dbReference type="NCBI Taxonomy" id="1397"/>
    <lineage>
        <taxon>Bacteria</taxon>
        <taxon>Bacillati</taxon>
        <taxon>Bacillota</taxon>
        <taxon>Bacilli</taxon>
        <taxon>Bacillales</taxon>
        <taxon>Bacillaceae</taxon>
        <taxon>Niallia</taxon>
    </lineage>
</organism>
<accession>A0AA91TT67</accession>
<name>A0AA91TT67_NIACI</name>
<dbReference type="InterPro" id="IPR019887">
    <property type="entry name" value="Tscrpt_reg_AsnC/Lrp_C"/>
</dbReference>
<dbReference type="Gene3D" id="3.30.70.920">
    <property type="match status" value="1"/>
</dbReference>
<sequence length="82" mass="9220">MIIESLVAFFIITSKCEQFAEFCKNNSNVIECHRLAESYNYSIKVLTSSVPSLESFIDDSMSLGQPSTLIRLSLPVDSRLIQ</sequence>
<reference evidence="2 3" key="1">
    <citation type="submission" date="2017-07" db="EMBL/GenBank/DDBJ databases">
        <title>Isolation and whole genome analysis of endospore-forming bacteria from heroin.</title>
        <authorList>
            <person name="Kalinowski J."/>
            <person name="Ahrens B."/>
            <person name="Al-Dilaimi A."/>
            <person name="Winkler A."/>
            <person name="Wibberg D."/>
            <person name="Schleenbecker U."/>
            <person name="Ruckert C."/>
            <person name="Wolfel R."/>
            <person name="Grass G."/>
        </authorList>
    </citation>
    <scope>NUCLEOTIDE SEQUENCE [LARGE SCALE GENOMIC DNA]</scope>
    <source>
        <strain evidence="2 3">7521-2</strain>
    </source>
</reference>
<dbReference type="InterPro" id="IPR011008">
    <property type="entry name" value="Dimeric_a/b-barrel"/>
</dbReference>
<evidence type="ECO:0000259" key="1">
    <source>
        <dbReference type="Pfam" id="PF01037"/>
    </source>
</evidence>
<gene>
    <name evidence="2" type="ORF">CHH57_10290</name>
</gene>
<dbReference type="EMBL" id="NPBQ01000063">
    <property type="protein sequence ID" value="PAD83306.1"/>
    <property type="molecule type" value="Genomic_DNA"/>
</dbReference>
<dbReference type="Proteomes" id="UP000216961">
    <property type="component" value="Unassembled WGS sequence"/>
</dbReference>
<comment type="caution">
    <text evidence="2">The sequence shown here is derived from an EMBL/GenBank/DDBJ whole genome shotgun (WGS) entry which is preliminary data.</text>
</comment>
<dbReference type="AlphaFoldDB" id="A0AA91TT67"/>
<evidence type="ECO:0000313" key="3">
    <source>
        <dbReference type="Proteomes" id="UP000216961"/>
    </source>
</evidence>
<protein>
    <recommendedName>
        <fullName evidence="1">Transcription regulator AsnC/Lrp ligand binding domain-containing protein</fullName>
    </recommendedName>
</protein>